<evidence type="ECO:0000313" key="1">
    <source>
        <dbReference type="EMBL" id="CAD7574170.1"/>
    </source>
</evidence>
<reference evidence="1" key="1">
    <citation type="submission" date="2020-11" db="EMBL/GenBank/DDBJ databases">
        <authorList>
            <person name="Tran Van P."/>
        </authorList>
    </citation>
    <scope>NUCLEOTIDE SEQUENCE</scope>
</reference>
<gene>
    <name evidence="1" type="ORF">TCMB3V08_LOCUS6790</name>
</gene>
<organism evidence="1">
    <name type="scientific">Timema californicum</name>
    <name type="common">California timema</name>
    <name type="synonym">Walking stick</name>
    <dbReference type="NCBI Taxonomy" id="61474"/>
    <lineage>
        <taxon>Eukaryota</taxon>
        <taxon>Metazoa</taxon>
        <taxon>Ecdysozoa</taxon>
        <taxon>Arthropoda</taxon>
        <taxon>Hexapoda</taxon>
        <taxon>Insecta</taxon>
        <taxon>Pterygota</taxon>
        <taxon>Neoptera</taxon>
        <taxon>Polyneoptera</taxon>
        <taxon>Phasmatodea</taxon>
        <taxon>Timematodea</taxon>
        <taxon>Timematoidea</taxon>
        <taxon>Timematidae</taxon>
        <taxon>Timema</taxon>
    </lineage>
</organism>
<dbReference type="AlphaFoldDB" id="A0A7R9J806"/>
<proteinExistence type="predicted"/>
<dbReference type="EMBL" id="OE182140">
    <property type="protein sequence ID" value="CAD7574170.1"/>
    <property type="molecule type" value="Genomic_DNA"/>
</dbReference>
<sequence length="376" mass="41299">MNGCHDNVSRDGSLIQPADTCSPSALTMALLLSSKDSLFIVQGYCSDILEWSTPGILRLQYSKSLAVRPTWVFYVSNTLNHWLSGRPGYFTSPVLSITGCPADPGILTSPVLSITGCPADPVILRPRYSQSLAVQPTRLANALVVSNPTAENGEIEVSISNQDVNGRKFFSKRHSTPDTSDTYIVLGLNLVLMEAFRWSFQSTQPRFEPKSPGHRQYSLLYCDSITLDHEATKVGARSIKLWLTSIGFSASFSFGHSASSLLSDLQAACDAPSLNFTRFSLTYEKPPPVHPTQIRTSISPSSAVELNTTSALANYATEAGKLSTIAIAMATFEDSPESSLKLRALYGLLRRHRTNFSPYFNFLPCRTHEYIQELDP</sequence>
<accession>A0A7R9J806</accession>
<name>A0A7R9J806_TIMCA</name>
<protein>
    <submittedName>
        <fullName evidence="1">(California timema) hypothetical protein</fullName>
    </submittedName>
</protein>